<dbReference type="InterPro" id="IPR012341">
    <property type="entry name" value="6hp_glycosidase-like_sf"/>
</dbReference>
<protein>
    <recommendedName>
        <fullName evidence="4 5">Trehalase</fullName>
        <ecNumber evidence="3 5">3.2.1.28</ecNumber>
    </recommendedName>
    <alternativeName>
        <fullName evidence="5">Alpha-trehalose glucohydrolase</fullName>
    </alternativeName>
</protein>
<dbReference type="InterPro" id="IPR008928">
    <property type="entry name" value="6-hairpin_glycosidase_sf"/>
</dbReference>
<keyword evidence="7" id="KW-1185">Reference proteome</keyword>
<evidence type="ECO:0000256" key="4">
    <source>
        <dbReference type="ARBA" id="ARBA00019905"/>
    </source>
</evidence>
<dbReference type="Gene3D" id="1.50.10.10">
    <property type="match status" value="1"/>
</dbReference>
<dbReference type="GO" id="GO:0004555">
    <property type="term" value="F:alpha,alpha-trehalase activity"/>
    <property type="evidence" value="ECO:0007669"/>
    <property type="project" value="UniProtKB-EC"/>
</dbReference>
<dbReference type="GO" id="GO:0005993">
    <property type="term" value="P:trehalose catabolic process"/>
    <property type="evidence" value="ECO:0007669"/>
    <property type="project" value="TreeGrafter"/>
</dbReference>
<evidence type="ECO:0000256" key="1">
    <source>
        <dbReference type="ARBA" id="ARBA00001576"/>
    </source>
</evidence>
<evidence type="ECO:0000256" key="3">
    <source>
        <dbReference type="ARBA" id="ARBA00012757"/>
    </source>
</evidence>
<proteinExistence type="inferred from homology"/>
<sequence>MNMKSGAESGWDFSSRWFPLNSPANASLLATKTSQIIPVDLNSIIYKNARTLVDFNNLLNNTAAAKRYEEKAEEIKSAINSVLWDDDAGVWFDYDLQEQVRRNQFYPSNIFPLWAGIGCNDSSIVQRVLDWLHSSGGLEFPGGIPTSLVSSGQQWDLPNCWAPITHIFVEALENSGYRPARDLGFQVAEKWVANCYLTYKRYNNTMFEKYRTDLPGEPGGGGLYDVVVGFGWSNGVIIDFLQKYGERLSAMYNDIRFIL</sequence>
<dbReference type="PANTHER" id="PTHR23403:SF1">
    <property type="entry name" value="TREHALASE"/>
    <property type="match status" value="1"/>
</dbReference>
<dbReference type="PRINTS" id="PR00744">
    <property type="entry name" value="GLHYDRLASE37"/>
</dbReference>
<evidence type="ECO:0000256" key="2">
    <source>
        <dbReference type="ARBA" id="ARBA00005615"/>
    </source>
</evidence>
<keyword evidence="5" id="KW-0326">Glycosidase</keyword>
<dbReference type="EMBL" id="LJIJ01000794">
    <property type="protein sequence ID" value="ODM94534.1"/>
    <property type="molecule type" value="Genomic_DNA"/>
</dbReference>
<dbReference type="Proteomes" id="UP000094527">
    <property type="component" value="Unassembled WGS sequence"/>
</dbReference>
<reference evidence="6 7" key="1">
    <citation type="journal article" date="2016" name="Genome Biol. Evol.">
        <title>Gene Family Evolution Reflects Adaptation to Soil Environmental Stressors in the Genome of the Collembolan Orchesella cincta.</title>
        <authorList>
            <person name="Faddeeva-Vakhrusheva A."/>
            <person name="Derks M.F."/>
            <person name="Anvar S.Y."/>
            <person name="Agamennone V."/>
            <person name="Suring W."/>
            <person name="Smit S."/>
            <person name="van Straalen N.M."/>
            <person name="Roelofs D."/>
        </authorList>
    </citation>
    <scope>NUCLEOTIDE SEQUENCE [LARGE SCALE GENOMIC DNA]</scope>
    <source>
        <tissue evidence="6">Mixed pool</tissue>
    </source>
</reference>
<keyword evidence="5" id="KW-0378">Hydrolase</keyword>
<gene>
    <name evidence="6" type="ORF">Ocin01_12150</name>
</gene>
<comment type="caution">
    <text evidence="6">The sequence shown here is derived from an EMBL/GenBank/DDBJ whole genome shotgun (WGS) entry which is preliminary data.</text>
</comment>
<organism evidence="6 7">
    <name type="scientific">Orchesella cincta</name>
    <name type="common">Springtail</name>
    <name type="synonym">Podura cincta</name>
    <dbReference type="NCBI Taxonomy" id="48709"/>
    <lineage>
        <taxon>Eukaryota</taxon>
        <taxon>Metazoa</taxon>
        <taxon>Ecdysozoa</taxon>
        <taxon>Arthropoda</taxon>
        <taxon>Hexapoda</taxon>
        <taxon>Collembola</taxon>
        <taxon>Entomobryomorpha</taxon>
        <taxon>Entomobryoidea</taxon>
        <taxon>Orchesellidae</taxon>
        <taxon>Orchesellinae</taxon>
        <taxon>Orchesella</taxon>
    </lineage>
</organism>
<comment type="similarity">
    <text evidence="2 5">Belongs to the glycosyl hydrolase 37 family.</text>
</comment>
<dbReference type="InterPro" id="IPR001661">
    <property type="entry name" value="Glyco_hydro_37"/>
</dbReference>
<dbReference type="Pfam" id="PF01204">
    <property type="entry name" value="Trehalase"/>
    <property type="match status" value="1"/>
</dbReference>
<accession>A0A1D2MNV5</accession>
<dbReference type="OMA" id="AFIMEIC"/>
<dbReference type="OrthoDB" id="6704513at2759"/>
<dbReference type="PANTHER" id="PTHR23403">
    <property type="entry name" value="TREHALASE"/>
    <property type="match status" value="1"/>
</dbReference>
<comment type="catalytic activity">
    <reaction evidence="1 5">
        <text>alpha,alpha-trehalose + H2O = alpha-D-glucose + beta-D-glucose</text>
        <dbReference type="Rhea" id="RHEA:32675"/>
        <dbReference type="ChEBI" id="CHEBI:15377"/>
        <dbReference type="ChEBI" id="CHEBI:15903"/>
        <dbReference type="ChEBI" id="CHEBI:16551"/>
        <dbReference type="ChEBI" id="CHEBI:17925"/>
        <dbReference type="EC" id="3.2.1.28"/>
    </reaction>
</comment>
<dbReference type="EC" id="3.2.1.28" evidence="3 5"/>
<dbReference type="AlphaFoldDB" id="A0A1D2MNV5"/>
<dbReference type="STRING" id="48709.A0A1D2MNV5"/>
<evidence type="ECO:0000313" key="6">
    <source>
        <dbReference type="EMBL" id="ODM94534.1"/>
    </source>
</evidence>
<dbReference type="SUPFAM" id="SSF48208">
    <property type="entry name" value="Six-hairpin glycosidases"/>
    <property type="match status" value="1"/>
</dbReference>
<name>A0A1D2MNV5_ORCCI</name>
<evidence type="ECO:0000256" key="5">
    <source>
        <dbReference type="RuleBase" id="RU361180"/>
    </source>
</evidence>
<evidence type="ECO:0000313" key="7">
    <source>
        <dbReference type="Proteomes" id="UP000094527"/>
    </source>
</evidence>